<name>A0A9P8V073_9PEZI</name>
<organism evidence="1 2">
    <name type="scientific">Truncatella angustata</name>
    <dbReference type="NCBI Taxonomy" id="152316"/>
    <lineage>
        <taxon>Eukaryota</taxon>
        <taxon>Fungi</taxon>
        <taxon>Dikarya</taxon>
        <taxon>Ascomycota</taxon>
        <taxon>Pezizomycotina</taxon>
        <taxon>Sordariomycetes</taxon>
        <taxon>Xylariomycetidae</taxon>
        <taxon>Amphisphaeriales</taxon>
        <taxon>Sporocadaceae</taxon>
        <taxon>Truncatella</taxon>
    </lineage>
</organism>
<dbReference type="GeneID" id="70138354"/>
<dbReference type="Gene3D" id="3.90.79.10">
    <property type="entry name" value="Nucleoside Triphosphate Pyrophosphohydrolase"/>
    <property type="match status" value="1"/>
</dbReference>
<dbReference type="OrthoDB" id="276276at2759"/>
<protein>
    <submittedName>
        <fullName evidence="1">Uncharacterized protein</fullName>
    </submittedName>
</protein>
<dbReference type="SUPFAM" id="SSF55811">
    <property type="entry name" value="Nudix"/>
    <property type="match status" value="1"/>
</dbReference>
<reference evidence="1" key="1">
    <citation type="journal article" date="2021" name="Nat. Commun.">
        <title>Genetic determinants of endophytism in the Arabidopsis root mycobiome.</title>
        <authorList>
            <person name="Mesny F."/>
            <person name="Miyauchi S."/>
            <person name="Thiergart T."/>
            <person name="Pickel B."/>
            <person name="Atanasova L."/>
            <person name="Karlsson M."/>
            <person name="Huettel B."/>
            <person name="Barry K.W."/>
            <person name="Haridas S."/>
            <person name="Chen C."/>
            <person name="Bauer D."/>
            <person name="Andreopoulos W."/>
            <person name="Pangilinan J."/>
            <person name="LaButti K."/>
            <person name="Riley R."/>
            <person name="Lipzen A."/>
            <person name="Clum A."/>
            <person name="Drula E."/>
            <person name="Henrissat B."/>
            <person name="Kohler A."/>
            <person name="Grigoriev I.V."/>
            <person name="Martin F.M."/>
            <person name="Hacquard S."/>
        </authorList>
    </citation>
    <scope>NUCLEOTIDE SEQUENCE</scope>
    <source>
        <strain evidence="1">MPI-SDFR-AT-0073</strain>
    </source>
</reference>
<sequence>MPCNLTHLGIVRCLNRTASTRVSYQTLSVQMTSACEDFAGTTFGSFRLRYDGLLSLNQSTRAQLSFCSKSSSKYNGSSWADQIGISVPLSTRMAATLTVIQKNILAMSKAEYLSHIGNYDYETKLQVAAAIFKVDVQSSRPSILLLKRKRHGIHSPALFEVPNGNVNDDDFIISDSIARAVSSLVDLKVFRINAMLREKRWVDRQYSWMDDDDHTDLTSLVNTDYLQLNWAVAVSDIGDVAVKSDEHEEYVWATWNALGMLNLRDETRDLAKEALTWAARRLC</sequence>
<keyword evidence="2" id="KW-1185">Reference proteome</keyword>
<comment type="caution">
    <text evidence="1">The sequence shown here is derived from an EMBL/GenBank/DDBJ whole genome shotgun (WGS) entry which is preliminary data.</text>
</comment>
<dbReference type="EMBL" id="JAGPXC010000001">
    <property type="protein sequence ID" value="KAH6661335.1"/>
    <property type="molecule type" value="Genomic_DNA"/>
</dbReference>
<evidence type="ECO:0000313" key="1">
    <source>
        <dbReference type="EMBL" id="KAH6661335.1"/>
    </source>
</evidence>
<dbReference type="Proteomes" id="UP000758603">
    <property type="component" value="Unassembled WGS sequence"/>
</dbReference>
<dbReference type="AlphaFoldDB" id="A0A9P8V073"/>
<dbReference type="InterPro" id="IPR015797">
    <property type="entry name" value="NUDIX_hydrolase-like_dom_sf"/>
</dbReference>
<dbReference type="RefSeq" id="XP_045965466.1">
    <property type="nucleotide sequence ID" value="XM_046109463.1"/>
</dbReference>
<evidence type="ECO:0000313" key="2">
    <source>
        <dbReference type="Proteomes" id="UP000758603"/>
    </source>
</evidence>
<accession>A0A9P8V073</accession>
<gene>
    <name evidence="1" type="ORF">BKA67DRAFT_82357</name>
</gene>
<proteinExistence type="predicted"/>